<proteinExistence type="predicted"/>
<comment type="caution">
    <text evidence="2">The sequence shown here is derived from an EMBL/GenBank/DDBJ whole genome shotgun (WGS) entry which is preliminary data.</text>
</comment>
<evidence type="ECO:0000256" key="1">
    <source>
        <dbReference type="SAM" id="Coils"/>
    </source>
</evidence>
<evidence type="ECO:0000313" key="2">
    <source>
        <dbReference type="EMBL" id="OXE30453.1"/>
    </source>
</evidence>
<sequence length="122" mass="14140">ECQHYLARISEELKEKERQAENAINYLLDKPSKLLEARLQTLEDDIARLKAIQEQAEHRLEAVHYEKSTALDKVEELQRVLEDIANDDDSRHKANGLLRRLIDTITLGSISNPRSKEFMEVS</sequence>
<protein>
    <submittedName>
        <fullName evidence="2">Serine recombinase</fullName>
    </submittedName>
</protein>
<reference evidence="2 3" key="1">
    <citation type="journal article" date="2017" name="Appl. Environ. Microbiol.">
        <title>Parallel evolution of two clades of a major Atlantic endemic Vibrio parahaemolyticus pathogen lineage by independent acquisition of related pathogenicity islands.</title>
        <authorList>
            <person name="Xu F."/>
            <person name="Gonzalez-Escalona N."/>
            <person name="Drees K.P."/>
            <person name="Sebra R.P."/>
            <person name="Cooper V.S."/>
            <person name="Jones S.H."/>
            <person name="Whistler C.A."/>
        </authorList>
    </citation>
    <scope>NUCLEOTIDE SEQUENCE [LARGE SCALE GENOMIC DNA]</scope>
    <source>
        <strain evidence="2 3">MAVP-3</strain>
    </source>
</reference>
<dbReference type="STRING" id="670.ACZ92_03715"/>
<dbReference type="EMBL" id="NIXT01002198">
    <property type="protein sequence ID" value="OXE30453.1"/>
    <property type="molecule type" value="Genomic_DNA"/>
</dbReference>
<accession>A0A227J5R3</accession>
<feature type="coiled-coil region" evidence="1">
    <location>
        <begin position="6"/>
        <end position="87"/>
    </location>
</feature>
<dbReference type="AlphaFoldDB" id="A0A227J5R3"/>
<name>A0A227J5R3_VIBPH</name>
<evidence type="ECO:0000313" key="3">
    <source>
        <dbReference type="Proteomes" id="UP000214596"/>
    </source>
</evidence>
<feature type="non-terminal residue" evidence="2">
    <location>
        <position position="1"/>
    </location>
</feature>
<feature type="non-terminal residue" evidence="2">
    <location>
        <position position="122"/>
    </location>
</feature>
<dbReference type="Proteomes" id="UP000214596">
    <property type="component" value="Unassembled WGS sequence"/>
</dbReference>
<keyword evidence="1" id="KW-0175">Coiled coil</keyword>
<gene>
    <name evidence="2" type="ORF">CA163_23275</name>
</gene>
<organism evidence="2 3">
    <name type="scientific">Vibrio parahaemolyticus</name>
    <dbReference type="NCBI Taxonomy" id="670"/>
    <lineage>
        <taxon>Bacteria</taxon>
        <taxon>Pseudomonadati</taxon>
        <taxon>Pseudomonadota</taxon>
        <taxon>Gammaproteobacteria</taxon>
        <taxon>Vibrionales</taxon>
        <taxon>Vibrionaceae</taxon>
        <taxon>Vibrio</taxon>
    </lineage>
</organism>